<keyword evidence="2" id="KW-1185">Reference proteome</keyword>
<gene>
    <name evidence="1" type="ORF">ADUPG1_004564</name>
</gene>
<proteinExistence type="predicted"/>
<reference evidence="1" key="1">
    <citation type="submission" date="2022-03" db="EMBL/GenBank/DDBJ databases">
        <title>Draft genome sequence of Aduncisulcus paluster, a free-living microaerophilic Fornicata.</title>
        <authorList>
            <person name="Yuyama I."/>
            <person name="Kume K."/>
            <person name="Tamura T."/>
            <person name="Inagaki Y."/>
            <person name="Hashimoto T."/>
        </authorList>
    </citation>
    <scope>NUCLEOTIDE SEQUENCE</scope>
    <source>
        <strain evidence="1">NY0171</strain>
    </source>
</reference>
<dbReference type="SUPFAM" id="SSF48452">
    <property type="entry name" value="TPR-like"/>
    <property type="match status" value="1"/>
</dbReference>
<dbReference type="EMBL" id="BQXS01006939">
    <property type="protein sequence ID" value="GKT23873.1"/>
    <property type="molecule type" value="Genomic_DNA"/>
</dbReference>
<name>A0ABQ5K434_9EUKA</name>
<dbReference type="Proteomes" id="UP001057375">
    <property type="component" value="Unassembled WGS sequence"/>
</dbReference>
<protein>
    <submittedName>
        <fullName evidence="1">Helix-turn-helix domain-containing protein</fullName>
    </submittedName>
</protein>
<accession>A0ABQ5K434</accession>
<sequence length="94" mass="10623">MTALKDFEEAEKHFHAVLEGSEYFSMNKNIFSIYTNLAKLQYDQSNYAEAMDLCNKAIACSNQSFPDSGFTMAAWHLPDIPTKAACLYIESAIR</sequence>
<organism evidence="1 2">
    <name type="scientific">Aduncisulcus paluster</name>
    <dbReference type="NCBI Taxonomy" id="2918883"/>
    <lineage>
        <taxon>Eukaryota</taxon>
        <taxon>Metamonada</taxon>
        <taxon>Carpediemonas-like organisms</taxon>
        <taxon>Aduncisulcus</taxon>
    </lineage>
</organism>
<dbReference type="Gene3D" id="1.25.40.10">
    <property type="entry name" value="Tetratricopeptide repeat domain"/>
    <property type="match status" value="1"/>
</dbReference>
<evidence type="ECO:0000313" key="2">
    <source>
        <dbReference type="Proteomes" id="UP001057375"/>
    </source>
</evidence>
<evidence type="ECO:0000313" key="1">
    <source>
        <dbReference type="EMBL" id="GKT23873.1"/>
    </source>
</evidence>
<dbReference type="Pfam" id="PF13374">
    <property type="entry name" value="TPR_10"/>
    <property type="match status" value="1"/>
</dbReference>
<comment type="caution">
    <text evidence="1">The sequence shown here is derived from an EMBL/GenBank/DDBJ whole genome shotgun (WGS) entry which is preliminary data.</text>
</comment>
<feature type="non-terminal residue" evidence="1">
    <location>
        <position position="94"/>
    </location>
</feature>
<dbReference type="InterPro" id="IPR011990">
    <property type="entry name" value="TPR-like_helical_dom_sf"/>
</dbReference>